<keyword evidence="2" id="KW-1185">Reference proteome</keyword>
<reference evidence="2" key="1">
    <citation type="submission" date="2013-01" db="EMBL/GenBank/DDBJ databases">
        <title>Draft Genome Sequence of a Mulberry Tree, Morus notabilis C.K. Schneid.</title>
        <authorList>
            <person name="He N."/>
            <person name="Zhao S."/>
        </authorList>
    </citation>
    <scope>NUCLEOTIDE SEQUENCE</scope>
</reference>
<dbReference type="AlphaFoldDB" id="W9REA1"/>
<evidence type="ECO:0000313" key="1">
    <source>
        <dbReference type="EMBL" id="EXB86426.1"/>
    </source>
</evidence>
<organism evidence="1 2">
    <name type="scientific">Morus notabilis</name>
    <dbReference type="NCBI Taxonomy" id="981085"/>
    <lineage>
        <taxon>Eukaryota</taxon>
        <taxon>Viridiplantae</taxon>
        <taxon>Streptophyta</taxon>
        <taxon>Embryophyta</taxon>
        <taxon>Tracheophyta</taxon>
        <taxon>Spermatophyta</taxon>
        <taxon>Magnoliopsida</taxon>
        <taxon>eudicotyledons</taxon>
        <taxon>Gunneridae</taxon>
        <taxon>Pentapetalae</taxon>
        <taxon>rosids</taxon>
        <taxon>fabids</taxon>
        <taxon>Rosales</taxon>
        <taxon>Moraceae</taxon>
        <taxon>Moreae</taxon>
        <taxon>Morus</taxon>
    </lineage>
</organism>
<gene>
    <name evidence="1" type="ORF">L484_004924</name>
</gene>
<proteinExistence type="predicted"/>
<protein>
    <submittedName>
        <fullName evidence="1">Uncharacterized protein</fullName>
    </submittedName>
</protein>
<name>W9REA1_9ROSA</name>
<dbReference type="Proteomes" id="UP000030645">
    <property type="component" value="Unassembled WGS sequence"/>
</dbReference>
<accession>W9REA1</accession>
<dbReference type="EMBL" id="KE344915">
    <property type="protein sequence ID" value="EXB86426.1"/>
    <property type="molecule type" value="Genomic_DNA"/>
</dbReference>
<sequence length="71" mass="8180">MSVFGRDNYELPENTVNNQVAAHESRVVAHSARPVAACTRRLWIQSESDNKSFRENEVVMKCQHTGTREYK</sequence>
<evidence type="ECO:0000313" key="2">
    <source>
        <dbReference type="Proteomes" id="UP000030645"/>
    </source>
</evidence>